<evidence type="ECO:0000313" key="2">
    <source>
        <dbReference type="EMBL" id="KAK3324886.1"/>
    </source>
</evidence>
<evidence type="ECO:0000313" key="3">
    <source>
        <dbReference type="Proteomes" id="UP001283341"/>
    </source>
</evidence>
<reference evidence="2" key="2">
    <citation type="submission" date="2023-06" db="EMBL/GenBank/DDBJ databases">
        <authorList>
            <consortium name="Lawrence Berkeley National Laboratory"/>
            <person name="Haridas S."/>
            <person name="Hensen N."/>
            <person name="Bonometti L."/>
            <person name="Westerberg I."/>
            <person name="Brannstrom I.O."/>
            <person name="Guillou S."/>
            <person name="Cros-Aarteil S."/>
            <person name="Calhoun S."/>
            <person name="Kuo A."/>
            <person name="Mondo S."/>
            <person name="Pangilinan J."/>
            <person name="Riley R."/>
            <person name="Labutti K."/>
            <person name="Andreopoulos B."/>
            <person name="Lipzen A."/>
            <person name="Chen C."/>
            <person name="Yanf M."/>
            <person name="Daum C."/>
            <person name="Ng V."/>
            <person name="Clum A."/>
            <person name="Steindorff A."/>
            <person name="Ohm R."/>
            <person name="Martin F."/>
            <person name="Silar P."/>
            <person name="Natvig D."/>
            <person name="Lalanne C."/>
            <person name="Gautier V."/>
            <person name="Ament-Velasquez S.L."/>
            <person name="Kruys A."/>
            <person name="Hutchinson M.I."/>
            <person name="Powell A.J."/>
            <person name="Barry K."/>
            <person name="Miller A.N."/>
            <person name="Grigoriev I.V."/>
            <person name="Debuchy R."/>
            <person name="Gladieux P."/>
            <person name="Thoren M.H."/>
            <person name="Johannesson H."/>
        </authorList>
    </citation>
    <scope>NUCLEOTIDE SEQUENCE</scope>
    <source>
        <strain evidence="2">CBS 118394</strain>
    </source>
</reference>
<proteinExistence type="predicted"/>
<sequence length="668" mass="75645">MEPLSALSIAASVVQFVDFGRRLFGEGVEIYTEGRSSRNLELSAIAADFENLSREVNEKSRLLPAGPPGTSQDTFLRLCKECKESFAAVIRTIWSADRIQGINSRLDDIKGQIMLAAIVHMWTGAAQESTNVEAFTSQQAKIIKLLDRNDETTRKFSEKLAEVMAKDTSRSQTLTERDRLVKRAWESKLLPHPNPAGLRLADTLEQRQRTLAVNHSITSTILFGSIGDREEAIAEAHAATFKWIFQKPRTGVDGNTLWSDFPRWLEGPSNDIYWVGGKLGAGKSTLMKYIPQNPNFRMHLEKWSGNLPVFIAGFYSWNAGTEMQRSREGLYQDTLLSNTHFAREPYCRTMAGTTFNLMLLIDGLDEFEGDHRDLITFIQELNTRDGVKICTSSRPWNVFEDAYKRGPMLKLEDLTREDMEGFLRSEFGRSEAFADLQHASPDQATKLLNSIADKAQGVFLWVSIVVKSLLVSLSEGDRLSELQSTLDSLPVDISQLYERIWNRIEPKYHHEASRYFQLIETLRGFDRPTYLQTLWLADDDTGYDFSLVDATEASTTSALNVTKRRLNSRTRGLLETQDSGRVDYLHRTARDWVLGNWDRIVSGVGQEFDPPLVLLKALSIQILAIAHKIDKRDKLPKVDVYAQNWADAIELVLVFANAMRSESTRSRA</sequence>
<dbReference type="Pfam" id="PF25053">
    <property type="entry name" value="DUF7791"/>
    <property type="match status" value="1"/>
</dbReference>
<evidence type="ECO:0000259" key="1">
    <source>
        <dbReference type="Pfam" id="PF25053"/>
    </source>
</evidence>
<gene>
    <name evidence="2" type="ORF">B0H66DRAFT_587764</name>
</gene>
<feature type="domain" description="DUF7791" evidence="1">
    <location>
        <begin position="503"/>
        <end position="629"/>
    </location>
</feature>
<dbReference type="PANTHER" id="PTHR10039:SF5">
    <property type="entry name" value="NACHT DOMAIN-CONTAINING PROTEIN"/>
    <property type="match status" value="1"/>
</dbReference>
<accession>A0AAE0MA05</accession>
<dbReference type="InterPro" id="IPR056693">
    <property type="entry name" value="DUF7791"/>
</dbReference>
<dbReference type="Gene3D" id="3.40.50.300">
    <property type="entry name" value="P-loop containing nucleotide triphosphate hydrolases"/>
    <property type="match status" value="1"/>
</dbReference>
<dbReference type="AlphaFoldDB" id="A0AAE0MA05"/>
<dbReference type="EMBL" id="JAUEDM010000002">
    <property type="protein sequence ID" value="KAK3324886.1"/>
    <property type="molecule type" value="Genomic_DNA"/>
</dbReference>
<name>A0AAE0MA05_9PEZI</name>
<protein>
    <recommendedName>
        <fullName evidence="1">DUF7791 domain-containing protein</fullName>
    </recommendedName>
</protein>
<keyword evidence="3" id="KW-1185">Reference proteome</keyword>
<organism evidence="2 3">
    <name type="scientific">Apodospora peruviana</name>
    <dbReference type="NCBI Taxonomy" id="516989"/>
    <lineage>
        <taxon>Eukaryota</taxon>
        <taxon>Fungi</taxon>
        <taxon>Dikarya</taxon>
        <taxon>Ascomycota</taxon>
        <taxon>Pezizomycotina</taxon>
        <taxon>Sordariomycetes</taxon>
        <taxon>Sordariomycetidae</taxon>
        <taxon>Sordariales</taxon>
        <taxon>Lasiosphaeriaceae</taxon>
        <taxon>Apodospora</taxon>
    </lineage>
</organism>
<comment type="caution">
    <text evidence="2">The sequence shown here is derived from an EMBL/GenBank/DDBJ whole genome shotgun (WGS) entry which is preliminary data.</text>
</comment>
<dbReference type="InterPro" id="IPR027417">
    <property type="entry name" value="P-loop_NTPase"/>
</dbReference>
<dbReference type="PANTHER" id="PTHR10039">
    <property type="entry name" value="AMELOGENIN"/>
    <property type="match status" value="1"/>
</dbReference>
<reference evidence="2" key="1">
    <citation type="journal article" date="2023" name="Mol. Phylogenet. Evol.">
        <title>Genome-scale phylogeny and comparative genomics of the fungal order Sordariales.</title>
        <authorList>
            <person name="Hensen N."/>
            <person name="Bonometti L."/>
            <person name="Westerberg I."/>
            <person name="Brannstrom I.O."/>
            <person name="Guillou S."/>
            <person name="Cros-Aarteil S."/>
            <person name="Calhoun S."/>
            <person name="Haridas S."/>
            <person name="Kuo A."/>
            <person name="Mondo S."/>
            <person name="Pangilinan J."/>
            <person name="Riley R."/>
            <person name="LaButti K."/>
            <person name="Andreopoulos B."/>
            <person name="Lipzen A."/>
            <person name="Chen C."/>
            <person name="Yan M."/>
            <person name="Daum C."/>
            <person name="Ng V."/>
            <person name="Clum A."/>
            <person name="Steindorff A."/>
            <person name="Ohm R.A."/>
            <person name="Martin F."/>
            <person name="Silar P."/>
            <person name="Natvig D.O."/>
            <person name="Lalanne C."/>
            <person name="Gautier V."/>
            <person name="Ament-Velasquez S.L."/>
            <person name="Kruys A."/>
            <person name="Hutchinson M.I."/>
            <person name="Powell A.J."/>
            <person name="Barry K."/>
            <person name="Miller A.N."/>
            <person name="Grigoriev I.V."/>
            <person name="Debuchy R."/>
            <person name="Gladieux P."/>
            <person name="Hiltunen Thoren M."/>
            <person name="Johannesson H."/>
        </authorList>
    </citation>
    <scope>NUCLEOTIDE SEQUENCE</scope>
    <source>
        <strain evidence="2">CBS 118394</strain>
    </source>
</reference>
<dbReference type="Proteomes" id="UP001283341">
    <property type="component" value="Unassembled WGS sequence"/>
</dbReference>
<dbReference type="SUPFAM" id="SSF52540">
    <property type="entry name" value="P-loop containing nucleoside triphosphate hydrolases"/>
    <property type="match status" value="1"/>
</dbReference>